<sequence>MTTNNDIPILTRPAFFAGQQLRAADLGALTSYHRELSWLHNRSLHNWGLATGYSVTGRTDESQVVVGAGFALDSQGHELILTDEQILPVPAVAGDAKGEPATYFLTVSWLDDEDISPEERTGVCGTSGAVRRPETVNLRWQDPNDRMPGSAFRPGLDVVLASVAVQRCRLAGDVSGAERRNAMPEEIPYVFSGQTPPGGTIWRFWPDDTSPIGVSTQVSTAEAGFGATPRYVAHVIGPRDVEFGIEGGQRAVVEGYPDVAGAGASGFELRVILPLEGYAGQGDNTVLLNPEEVVHDPNFPQMLTVQLGWHVAWVGVEG</sequence>
<dbReference type="Proteomes" id="UP000294508">
    <property type="component" value="Unassembled WGS sequence"/>
</dbReference>
<gene>
    <name evidence="1" type="ORF">EV652_11810</name>
</gene>
<name>A0A4R2GZW7_9ACTN</name>
<reference evidence="1 2" key="1">
    <citation type="journal article" date="2015" name="Stand. Genomic Sci.">
        <title>Genomic Encyclopedia of Bacterial and Archaeal Type Strains, Phase III: the genomes of soil and plant-associated and newly described type strains.</title>
        <authorList>
            <person name="Whitman W.B."/>
            <person name="Woyke T."/>
            <person name="Klenk H.P."/>
            <person name="Zhou Y."/>
            <person name="Lilburn T.G."/>
            <person name="Beck B.J."/>
            <person name="De Vos P."/>
            <person name="Vandamme P."/>
            <person name="Eisen J.A."/>
            <person name="Garrity G."/>
            <person name="Hugenholtz P."/>
            <person name="Kyrpides N.C."/>
        </authorList>
    </citation>
    <scope>NUCLEOTIDE SEQUENCE [LARGE SCALE GENOMIC DNA]</scope>
    <source>
        <strain evidence="1 2">VKM Ac-2572</strain>
    </source>
</reference>
<evidence type="ECO:0000313" key="1">
    <source>
        <dbReference type="EMBL" id="TCO17182.1"/>
    </source>
</evidence>
<keyword evidence="2" id="KW-1185">Reference proteome</keyword>
<protein>
    <submittedName>
        <fullName evidence="1">Uncharacterized protein</fullName>
    </submittedName>
</protein>
<dbReference type="EMBL" id="SLWN01000018">
    <property type="protein sequence ID" value="TCO17182.1"/>
    <property type="molecule type" value="Genomic_DNA"/>
</dbReference>
<accession>A0A4R2GZW7</accession>
<dbReference type="AlphaFoldDB" id="A0A4R2GZW7"/>
<proteinExistence type="predicted"/>
<dbReference type="OrthoDB" id="3819414at2"/>
<comment type="caution">
    <text evidence="1">The sequence shown here is derived from an EMBL/GenBank/DDBJ whole genome shotgun (WGS) entry which is preliminary data.</text>
</comment>
<dbReference type="RefSeq" id="WP_132214625.1">
    <property type="nucleotide sequence ID" value="NZ_SLWN01000018.1"/>
</dbReference>
<evidence type="ECO:0000313" key="2">
    <source>
        <dbReference type="Proteomes" id="UP000294508"/>
    </source>
</evidence>
<organism evidence="1 2">
    <name type="scientific">Kribbella steppae</name>
    <dbReference type="NCBI Taxonomy" id="2512223"/>
    <lineage>
        <taxon>Bacteria</taxon>
        <taxon>Bacillati</taxon>
        <taxon>Actinomycetota</taxon>
        <taxon>Actinomycetes</taxon>
        <taxon>Propionibacteriales</taxon>
        <taxon>Kribbellaceae</taxon>
        <taxon>Kribbella</taxon>
    </lineage>
</organism>